<evidence type="ECO:0000256" key="5">
    <source>
        <dbReference type="ARBA" id="ARBA00022692"/>
    </source>
</evidence>
<dbReference type="AlphaFoldDB" id="A0A8H9IAH8"/>
<keyword evidence="3" id="KW-0813">Transport</keyword>
<feature type="transmembrane region" description="Helical" evidence="8">
    <location>
        <begin position="128"/>
        <end position="150"/>
    </location>
</feature>
<keyword evidence="6 8" id="KW-1133">Transmembrane helix</keyword>
<dbReference type="InterPro" id="IPR004776">
    <property type="entry name" value="Mem_transp_PIN-like"/>
</dbReference>
<feature type="transmembrane region" description="Helical" evidence="8">
    <location>
        <begin position="286"/>
        <end position="309"/>
    </location>
</feature>
<dbReference type="PANTHER" id="PTHR36838:SF4">
    <property type="entry name" value="AUXIN EFFLUX CARRIER FAMILY PROTEIN"/>
    <property type="match status" value="1"/>
</dbReference>
<dbReference type="Gene3D" id="1.20.1530.20">
    <property type="match status" value="1"/>
</dbReference>
<evidence type="ECO:0000256" key="6">
    <source>
        <dbReference type="ARBA" id="ARBA00022989"/>
    </source>
</evidence>
<comment type="caution">
    <text evidence="9">The sequence shown here is derived from an EMBL/GenBank/DDBJ whole genome shotgun (WGS) entry which is preliminary data.</text>
</comment>
<feature type="transmembrane region" description="Helical" evidence="8">
    <location>
        <begin position="225"/>
        <end position="244"/>
    </location>
</feature>
<comment type="subcellular location">
    <subcellularLocation>
        <location evidence="1">Cell membrane</location>
        <topology evidence="1">Multi-pass membrane protein</topology>
    </subcellularLocation>
</comment>
<keyword evidence="5 8" id="KW-0812">Transmembrane</keyword>
<protein>
    <submittedName>
        <fullName evidence="9">Malate transporter</fullName>
    </submittedName>
</protein>
<dbReference type="EMBL" id="BMZC01000004">
    <property type="protein sequence ID" value="GGZ59506.1"/>
    <property type="molecule type" value="Genomic_DNA"/>
</dbReference>
<accession>A0A8H9IAH8</accession>
<keyword evidence="7 8" id="KW-0472">Membrane</keyword>
<name>A0A8H9IAH8_9ALTE</name>
<dbReference type="Proteomes" id="UP000622604">
    <property type="component" value="Unassembled WGS sequence"/>
</dbReference>
<evidence type="ECO:0000256" key="8">
    <source>
        <dbReference type="SAM" id="Phobius"/>
    </source>
</evidence>
<dbReference type="InterPro" id="IPR038770">
    <property type="entry name" value="Na+/solute_symporter_sf"/>
</dbReference>
<dbReference type="RefSeq" id="WP_191865771.1">
    <property type="nucleotide sequence ID" value="NZ_BMZC01000004.1"/>
</dbReference>
<evidence type="ECO:0000256" key="7">
    <source>
        <dbReference type="ARBA" id="ARBA00023136"/>
    </source>
</evidence>
<evidence type="ECO:0000313" key="9">
    <source>
        <dbReference type="EMBL" id="GGZ59506.1"/>
    </source>
</evidence>
<dbReference type="PANTHER" id="PTHR36838">
    <property type="entry name" value="AUXIN EFFLUX CARRIER FAMILY PROTEIN"/>
    <property type="match status" value="1"/>
</dbReference>
<evidence type="ECO:0000256" key="3">
    <source>
        <dbReference type="ARBA" id="ARBA00022448"/>
    </source>
</evidence>
<reference evidence="9" key="2">
    <citation type="submission" date="2020-09" db="EMBL/GenBank/DDBJ databases">
        <authorList>
            <person name="Sun Q."/>
            <person name="Kim S."/>
        </authorList>
    </citation>
    <scope>NUCLEOTIDE SEQUENCE</scope>
    <source>
        <strain evidence="9">KCTC 32337</strain>
    </source>
</reference>
<comment type="similarity">
    <text evidence="2">Belongs to the auxin efflux carrier (TC 2.A.69) family.</text>
</comment>
<feature type="transmembrane region" description="Helical" evidence="8">
    <location>
        <begin position="70"/>
        <end position="89"/>
    </location>
</feature>
<sequence length="312" mass="33380">MPIQSLMFAIEVTLPISVLIVLGIVFKRIRWINEEFAIIGSRLVFNVTLPCLLFVNIAKTDLSVTTPTDLLVFAAIATTLTFILFNLLALKIKQHDARGAFAQGACRGNMAIIGLALSVSAFGESAQALASMYLAAIVILYNVYSILTLYYHQAATASAKLIAISVLQNPLAIAIALAIVVALVPIPLPDLLYESGSYLAQMTLPLALLCVGGSIRLQEFKASKLLYLAIASKIVFIPLVATVIGHLCGLKNEELGVLYIMMATPTAAAAYPMVRAIGGDHHLTAAIIAGSTLLSMFSTTIGLFLLHFFGWV</sequence>
<dbReference type="GO" id="GO:0055085">
    <property type="term" value="P:transmembrane transport"/>
    <property type="evidence" value="ECO:0007669"/>
    <property type="project" value="InterPro"/>
</dbReference>
<evidence type="ECO:0000256" key="1">
    <source>
        <dbReference type="ARBA" id="ARBA00004651"/>
    </source>
</evidence>
<evidence type="ECO:0000256" key="4">
    <source>
        <dbReference type="ARBA" id="ARBA00022475"/>
    </source>
</evidence>
<dbReference type="Pfam" id="PF03547">
    <property type="entry name" value="Mem_trans"/>
    <property type="match status" value="1"/>
</dbReference>
<feature type="transmembrane region" description="Helical" evidence="8">
    <location>
        <begin position="38"/>
        <end position="58"/>
    </location>
</feature>
<evidence type="ECO:0000313" key="10">
    <source>
        <dbReference type="Proteomes" id="UP000622604"/>
    </source>
</evidence>
<reference evidence="9" key="1">
    <citation type="journal article" date="2014" name="Int. J. Syst. Evol. Microbiol.">
        <title>Complete genome sequence of Corynebacterium casei LMG S-19264T (=DSM 44701T), isolated from a smear-ripened cheese.</title>
        <authorList>
            <consortium name="US DOE Joint Genome Institute (JGI-PGF)"/>
            <person name="Walter F."/>
            <person name="Albersmeier A."/>
            <person name="Kalinowski J."/>
            <person name="Ruckert C."/>
        </authorList>
    </citation>
    <scope>NUCLEOTIDE SEQUENCE</scope>
    <source>
        <strain evidence="9">KCTC 32337</strain>
    </source>
</reference>
<proteinExistence type="inferred from homology"/>
<feature type="transmembrane region" description="Helical" evidence="8">
    <location>
        <begin position="101"/>
        <end position="122"/>
    </location>
</feature>
<feature type="transmembrane region" description="Helical" evidence="8">
    <location>
        <begin position="162"/>
        <end position="186"/>
    </location>
</feature>
<feature type="transmembrane region" description="Helical" evidence="8">
    <location>
        <begin position="198"/>
        <end position="218"/>
    </location>
</feature>
<feature type="transmembrane region" description="Helical" evidence="8">
    <location>
        <begin position="256"/>
        <end position="274"/>
    </location>
</feature>
<evidence type="ECO:0000256" key="2">
    <source>
        <dbReference type="ARBA" id="ARBA00010145"/>
    </source>
</evidence>
<keyword evidence="4" id="KW-1003">Cell membrane</keyword>
<gene>
    <name evidence="9" type="ORF">GCM10011274_16930</name>
</gene>
<organism evidence="9 10">
    <name type="scientific">Paraglaciecola chathamensis</name>
    <dbReference type="NCBI Taxonomy" id="368405"/>
    <lineage>
        <taxon>Bacteria</taxon>
        <taxon>Pseudomonadati</taxon>
        <taxon>Pseudomonadota</taxon>
        <taxon>Gammaproteobacteria</taxon>
        <taxon>Alteromonadales</taxon>
        <taxon>Alteromonadaceae</taxon>
        <taxon>Paraglaciecola</taxon>
    </lineage>
</organism>
<dbReference type="GO" id="GO:0005886">
    <property type="term" value="C:plasma membrane"/>
    <property type="evidence" value="ECO:0007669"/>
    <property type="project" value="UniProtKB-SubCell"/>
</dbReference>
<feature type="transmembrane region" description="Helical" evidence="8">
    <location>
        <begin position="6"/>
        <end position="26"/>
    </location>
</feature>